<comment type="caution">
    <text evidence="2">The sequence shown here is derived from an EMBL/GenBank/DDBJ whole genome shotgun (WGS) entry which is preliminary data.</text>
</comment>
<dbReference type="AlphaFoldDB" id="A0A7J7P0C5"/>
<evidence type="ECO:0000313" key="2">
    <source>
        <dbReference type="EMBL" id="KAF6172899.1"/>
    </source>
</evidence>
<dbReference type="Pfam" id="PF08387">
    <property type="entry name" value="FBD"/>
    <property type="match status" value="1"/>
</dbReference>
<gene>
    <name evidence="2" type="ORF">GIB67_035453</name>
</gene>
<dbReference type="OrthoDB" id="613853at2759"/>
<organism evidence="2 3">
    <name type="scientific">Kingdonia uniflora</name>
    <dbReference type="NCBI Taxonomy" id="39325"/>
    <lineage>
        <taxon>Eukaryota</taxon>
        <taxon>Viridiplantae</taxon>
        <taxon>Streptophyta</taxon>
        <taxon>Embryophyta</taxon>
        <taxon>Tracheophyta</taxon>
        <taxon>Spermatophyta</taxon>
        <taxon>Magnoliopsida</taxon>
        <taxon>Ranunculales</taxon>
        <taxon>Circaeasteraceae</taxon>
        <taxon>Kingdonia</taxon>
    </lineage>
</organism>
<accession>A0A7J7P0C5</accession>
<evidence type="ECO:0000313" key="3">
    <source>
        <dbReference type="Proteomes" id="UP000541444"/>
    </source>
</evidence>
<proteinExistence type="predicted"/>
<dbReference type="Proteomes" id="UP000541444">
    <property type="component" value="Unassembled WGS sequence"/>
</dbReference>
<sequence>MFLLQASPHLHRFELHLGSCERDEWDISPSDCPYLYLEEVLISGFYGFPLETQIAMYLLSSAKALKKMTLLCRDRGYDHEKGFHDLVPIFPEKEFGRKFKKQAEDACQWLQEVRPQGVRLLLE</sequence>
<reference evidence="2 3" key="1">
    <citation type="journal article" date="2020" name="IScience">
        <title>Genome Sequencing of the Endangered Kingdonia uniflora (Circaeasteraceae, Ranunculales) Reveals Potential Mechanisms of Evolutionary Specialization.</title>
        <authorList>
            <person name="Sun Y."/>
            <person name="Deng T."/>
            <person name="Zhang A."/>
            <person name="Moore M.J."/>
            <person name="Landis J.B."/>
            <person name="Lin N."/>
            <person name="Zhang H."/>
            <person name="Zhang X."/>
            <person name="Huang J."/>
            <person name="Zhang X."/>
            <person name="Sun H."/>
            <person name="Wang H."/>
        </authorList>
    </citation>
    <scope>NUCLEOTIDE SEQUENCE [LARGE SCALE GENOMIC DNA]</scope>
    <source>
        <strain evidence="2">TB1705</strain>
        <tissue evidence="2">Leaf</tissue>
    </source>
</reference>
<evidence type="ECO:0000259" key="1">
    <source>
        <dbReference type="Pfam" id="PF08387"/>
    </source>
</evidence>
<feature type="domain" description="FBD" evidence="1">
    <location>
        <begin position="28"/>
        <end position="70"/>
    </location>
</feature>
<name>A0A7J7P0C5_9MAGN</name>
<protein>
    <recommendedName>
        <fullName evidence="1">FBD domain-containing protein</fullName>
    </recommendedName>
</protein>
<keyword evidence="3" id="KW-1185">Reference proteome</keyword>
<dbReference type="EMBL" id="JACGCM010000376">
    <property type="protein sequence ID" value="KAF6172899.1"/>
    <property type="molecule type" value="Genomic_DNA"/>
</dbReference>
<dbReference type="InterPro" id="IPR006566">
    <property type="entry name" value="FBD"/>
</dbReference>